<feature type="compositionally biased region" description="Low complexity" evidence="5">
    <location>
        <begin position="15"/>
        <end position="24"/>
    </location>
</feature>
<dbReference type="Proteomes" id="UP000836404">
    <property type="component" value="Unassembled WGS sequence"/>
</dbReference>
<keyword evidence="8" id="KW-1185">Reference proteome</keyword>
<sequence length="276" mass="30104">MARPEKRAADPANGSAASSSSRSISKSKRPKIDAHPAPVAAGEQAPIVTDSVVETIEREITTIATEGVASSSSADSKAGDSSVPAGTVLKISHSLRHQVALPPNSAYNYIPIEQHVPAEPPARVYPFTLDPFQRRSIDSIERGESVLVSAHTSAGKTVVAEYAIAKALSERQRVVYTSPIKALSNQKYRELQADFKDVGLMTGDVTINPSASCLVMTTEILRSMLYRGSEIMREVAWVIFDEIHYMRDAERGVVWEETIILLPRKVRYVFLSATIP</sequence>
<dbReference type="PANTHER" id="PTHR12131">
    <property type="entry name" value="ATP-DEPENDENT RNA AND DNA HELICASE"/>
    <property type="match status" value="1"/>
</dbReference>
<dbReference type="Pfam" id="PF00270">
    <property type="entry name" value="DEAD"/>
    <property type="match status" value="1"/>
</dbReference>
<evidence type="ECO:0000256" key="2">
    <source>
        <dbReference type="ARBA" id="ARBA00022801"/>
    </source>
</evidence>
<dbReference type="GO" id="GO:0005634">
    <property type="term" value="C:nucleus"/>
    <property type="evidence" value="ECO:0007669"/>
    <property type="project" value="TreeGrafter"/>
</dbReference>
<dbReference type="SUPFAM" id="SSF52540">
    <property type="entry name" value="P-loop containing nucleoside triphosphate hydrolases"/>
    <property type="match status" value="1"/>
</dbReference>
<dbReference type="InterPro" id="IPR011545">
    <property type="entry name" value="DEAD/DEAH_box_helicase_dom"/>
</dbReference>
<dbReference type="GO" id="GO:0000460">
    <property type="term" value="P:maturation of 5.8S rRNA"/>
    <property type="evidence" value="ECO:0007669"/>
    <property type="project" value="TreeGrafter"/>
</dbReference>
<evidence type="ECO:0000313" key="7">
    <source>
        <dbReference type="EMBL" id="CAD6935570.1"/>
    </source>
</evidence>
<keyword evidence="3" id="KW-0347">Helicase</keyword>
<comment type="caution">
    <text evidence="7">The sequence shown here is derived from an EMBL/GenBank/DDBJ whole genome shotgun (WGS) entry which is preliminary data.</text>
</comment>
<dbReference type="InterPro" id="IPR014001">
    <property type="entry name" value="Helicase_ATP-bd"/>
</dbReference>
<dbReference type="GO" id="GO:0004386">
    <property type="term" value="F:helicase activity"/>
    <property type="evidence" value="ECO:0007669"/>
    <property type="project" value="UniProtKB-KW"/>
</dbReference>
<accession>A0A9N8QEY0</accession>
<keyword evidence="1" id="KW-0547">Nucleotide-binding</keyword>
<dbReference type="PROSITE" id="PS51192">
    <property type="entry name" value="HELICASE_ATP_BIND_1"/>
    <property type="match status" value="1"/>
</dbReference>
<gene>
    <name evidence="7" type="ORF">JKILLFL_G5715</name>
</gene>
<reference evidence="7 8" key="1">
    <citation type="submission" date="2020-10" db="EMBL/GenBank/DDBJ databases">
        <authorList>
            <person name="Sedaghatjoo S."/>
        </authorList>
    </citation>
    <scope>NUCLEOTIDE SEQUENCE [LARGE SCALE GENOMIC DNA]</scope>
    <source>
        <strain evidence="7 8">LLFL</strain>
    </source>
</reference>
<dbReference type="InterPro" id="IPR027417">
    <property type="entry name" value="P-loop_NTPase"/>
</dbReference>
<dbReference type="InterPro" id="IPR050699">
    <property type="entry name" value="RNA-DNA_Helicase"/>
</dbReference>
<evidence type="ECO:0000256" key="1">
    <source>
        <dbReference type="ARBA" id="ARBA00022741"/>
    </source>
</evidence>
<dbReference type="AlphaFoldDB" id="A0A9N8QEY0"/>
<dbReference type="EMBL" id="CAJHJF010003484">
    <property type="protein sequence ID" value="CAD6935570.1"/>
    <property type="molecule type" value="Genomic_DNA"/>
</dbReference>
<evidence type="ECO:0000259" key="6">
    <source>
        <dbReference type="PROSITE" id="PS51192"/>
    </source>
</evidence>
<feature type="non-terminal residue" evidence="7">
    <location>
        <position position="1"/>
    </location>
</feature>
<feature type="domain" description="Helicase ATP-binding" evidence="6">
    <location>
        <begin position="137"/>
        <end position="276"/>
    </location>
</feature>
<name>A0A9N8QEY0_9BASI</name>
<dbReference type="Gene3D" id="3.40.50.300">
    <property type="entry name" value="P-loop containing nucleotide triphosphate hydrolases"/>
    <property type="match status" value="1"/>
</dbReference>
<keyword evidence="4" id="KW-0067">ATP-binding</keyword>
<evidence type="ECO:0000256" key="3">
    <source>
        <dbReference type="ARBA" id="ARBA00022806"/>
    </source>
</evidence>
<dbReference type="FunFam" id="3.40.50.300:FF:000083">
    <property type="entry name" value="ATP-dependent RNA helicase DOB1"/>
    <property type="match status" value="1"/>
</dbReference>
<evidence type="ECO:0000313" key="8">
    <source>
        <dbReference type="Proteomes" id="UP000836404"/>
    </source>
</evidence>
<keyword evidence="2" id="KW-0378">Hydrolase</keyword>
<dbReference type="GO" id="GO:0005524">
    <property type="term" value="F:ATP binding"/>
    <property type="evidence" value="ECO:0007669"/>
    <property type="project" value="UniProtKB-KW"/>
</dbReference>
<organism evidence="7 8">
    <name type="scientific">Tilletia laevis</name>
    <dbReference type="NCBI Taxonomy" id="157183"/>
    <lineage>
        <taxon>Eukaryota</taxon>
        <taxon>Fungi</taxon>
        <taxon>Dikarya</taxon>
        <taxon>Basidiomycota</taxon>
        <taxon>Ustilaginomycotina</taxon>
        <taxon>Exobasidiomycetes</taxon>
        <taxon>Tilletiales</taxon>
        <taxon>Tilletiaceae</taxon>
        <taxon>Tilletia</taxon>
    </lineage>
</organism>
<dbReference type="GO" id="GO:0003676">
    <property type="term" value="F:nucleic acid binding"/>
    <property type="evidence" value="ECO:0007669"/>
    <property type="project" value="InterPro"/>
</dbReference>
<feature type="region of interest" description="Disordered" evidence="5">
    <location>
        <begin position="1"/>
        <end position="45"/>
    </location>
</feature>
<dbReference type="SMART" id="SM00487">
    <property type="entry name" value="DEXDc"/>
    <property type="match status" value="1"/>
</dbReference>
<protein>
    <recommendedName>
        <fullName evidence="6">Helicase ATP-binding domain-containing protein</fullName>
    </recommendedName>
</protein>
<proteinExistence type="predicted"/>
<evidence type="ECO:0000256" key="5">
    <source>
        <dbReference type="SAM" id="MobiDB-lite"/>
    </source>
</evidence>
<dbReference type="PANTHER" id="PTHR12131:SF7">
    <property type="entry name" value="EXOSOME RNA HELICASE MTR4"/>
    <property type="match status" value="1"/>
</dbReference>
<evidence type="ECO:0000256" key="4">
    <source>
        <dbReference type="ARBA" id="ARBA00022840"/>
    </source>
</evidence>
<dbReference type="GO" id="GO:0016787">
    <property type="term" value="F:hydrolase activity"/>
    <property type="evidence" value="ECO:0007669"/>
    <property type="project" value="UniProtKB-KW"/>
</dbReference>